<proteinExistence type="inferred from homology"/>
<gene>
    <name evidence="3" type="ORF">KSZ_75230</name>
</gene>
<protein>
    <submittedName>
        <fullName evidence="3">Halogenase</fullName>
    </submittedName>
</protein>
<accession>A0ABQ3VTB1</accession>
<feature type="region of interest" description="Disordered" evidence="2">
    <location>
        <begin position="1"/>
        <end position="30"/>
    </location>
</feature>
<comment type="caution">
    <text evidence="3">The sequence shown here is derived from an EMBL/GenBank/DDBJ whole genome shotgun (WGS) entry which is preliminary data.</text>
</comment>
<dbReference type="PANTHER" id="PTHR43747">
    <property type="entry name" value="FAD-BINDING PROTEIN"/>
    <property type="match status" value="1"/>
</dbReference>
<comment type="similarity">
    <text evidence="1">Belongs to the flavin-dependent halogenase family. Bacterial tryptophan halogenase subfamily.</text>
</comment>
<dbReference type="Pfam" id="PF05834">
    <property type="entry name" value="Lycopene_cycl"/>
    <property type="match status" value="1"/>
</dbReference>
<organism evidence="3 4">
    <name type="scientific">Dictyobacter formicarum</name>
    <dbReference type="NCBI Taxonomy" id="2778368"/>
    <lineage>
        <taxon>Bacteria</taxon>
        <taxon>Bacillati</taxon>
        <taxon>Chloroflexota</taxon>
        <taxon>Ktedonobacteria</taxon>
        <taxon>Ktedonobacterales</taxon>
        <taxon>Dictyobacteraceae</taxon>
        <taxon>Dictyobacter</taxon>
    </lineage>
</organism>
<evidence type="ECO:0000313" key="3">
    <source>
        <dbReference type="EMBL" id="GHO89517.1"/>
    </source>
</evidence>
<dbReference type="SUPFAM" id="SSF51905">
    <property type="entry name" value="FAD/NAD(P)-binding domain"/>
    <property type="match status" value="1"/>
</dbReference>
<reference evidence="3 4" key="1">
    <citation type="journal article" date="2021" name="Int. J. Syst. Evol. Microbiol.">
        <title>Reticulibacter mediterranei gen. nov., sp. nov., within the new family Reticulibacteraceae fam. nov., and Ktedonospora formicarum gen. nov., sp. nov., Ktedonobacter robiniae sp. nov., Dictyobacter formicarum sp. nov. and Dictyobacter arantiisoli sp. nov., belonging to the class Ktedonobacteria.</title>
        <authorList>
            <person name="Yabe S."/>
            <person name="Zheng Y."/>
            <person name="Wang C.M."/>
            <person name="Sakai Y."/>
            <person name="Abe K."/>
            <person name="Yokota A."/>
            <person name="Donadio S."/>
            <person name="Cavaletti L."/>
            <person name="Monciardini P."/>
        </authorList>
    </citation>
    <scope>NUCLEOTIDE SEQUENCE [LARGE SCALE GENOMIC DNA]</scope>
    <source>
        <strain evidence="3 4">SOSP1-9</strain>
    </source>
</reference>
<dbReference type="InterPro" id="IPR050816">
    <property type="entry name" value="Flavin-dep_Halogenase_NPB"/>
</dbReference>
<sequence>MSSLSHHITPADTKTPLLQPGELSEQDTPETASHYDVAILGGGLAGLTLALQIKKSRPASNVIVIEKQKYPVPEAAYKVGESSVEIASHYLRDILGLEEHLQTQQLRKFGLRMFFSFEDNRDITRRVELGPAAPVVLHTYQLDRGRLENMLSQEIQAHGVTFLDGHKVEQVTLHSDAHSLCVSQDGEERNITASWVVDASGRSSLLKRPLGLTKKVEHDSGSVWFRIGQEIDINQWSDSPEWHSRIIQGDRSLSTIHLCGTGYWVWIIRLASGSTSIGIVADPKVHPFDSMNRFDRALAWLHKHEPQFAEVIERGQEDIQDFRVMKHYAYSSEQVFSSNRWCLTGEAGVFADPLYSPGSDFIAISNGFICDLIARDLNGEDIRERSTIYNRVFLRFTDAWLGIYDKQYGLLGNAQVMVTKITWDTGLYWAINSLLYFQGKWTALGYNRKLTTHLNRIFLLTSRIQAFFREWAAIDQALQQPELSDAFADYYNPLDFMKKLHIGMAADLTDAEMDAQFVANVQLLERLAGKLVSTVIEKYSSHADNETCTQQLHAWKDDASLTRLINIYQQSEASEAIDPSWPLLIQQAEQVKQ</sequence>
<name>A0ABQ3VTB1_9CHLR</name>
<dbReference type="InterPro" id="IPR036188">
    <property type="entry name" value="FAD/NAD-bd_sf"/>
</dbReference>
<dbReference type="PANTHER" id="PTHR43747:SF1">
    <property type="entry name" value="SLR1998 PROTEIN"/>
    <property type="match status" value="1"/>
</dbReference>
<dbReference type="EMBL" id="BNJJ01000039">
    <property type="protein sequence ID" value="GHO89517.1"/>
    <property type="molecule type" value="Genomic_DNA"/>
</dbReference>
<evidence type="ECO:0000256" key="2">
    <source>
        <dbReference type="SAM" id="MobiDB-lite"/>
    </source>
</evidence>
<evidence type="ECO:0000256" key="1">
    <source>
        <dbReference type="ARBA" id="ARBA00038396"/>
    </source>
</evidence>
<dbReference type="Gene3D" id="3.50.50.60">
    <property type="entry name" value="FAD/NAD(P)-binding domain"/>
    <property type="match status" value="1"/>
</dbReference>
<dbReference type="Proteomes" id="UP000635565">
    <property type="component" value="Unassembled WGS sequence"/>
</dbReference>
<evidence type="ECO:0000313" key="4">
    <source>
        <dbReference type="Proteomes" id="UP000635565"/>
    </source>
</evidence>
<dbReference type="RefSeq" id="WP_201367087.1">
    <property type="nucleotide sequence ID" value="NZ_BNJJ01000039.1"/>
</dbReference>
<keyword evidence="4" id="KW-1185">Reference proteome</keyword>